<evidence type="ECO:0000313" key="1">
    <source>
        <dbReference type="EMBL" id="MYM41808.1"/>
    </source>
</evidence>
<protein>
    <recommendedName>
        <fullName evidence="3">DUF1640 domain-containing protein</fullName>
    </recommendedName>
</protein>
<proteinExistence type="predicted"/>
<reference evidence="1 2" key="1">
    <citation type="submission" date="2019-12" db="EMBL/GenBank/DDBJ databases">
        <title>Novel species isolated from a subtropical stream in China.</title>
        <authorList>
            <person name="Lu H."/>
        </authorList>
    </citation>
    <scope>NUCLEOTIDE SEQUENCE [LARGE SCALE GENOMIC DNA]</scope>
    <source>
        <strain evidence="1 2">CY13W</strain>
    </source>
</reference>
<keyword evidence="2" id="KW-1185">Reference proteome</keyword>
<dbReference type="Gene3D" id="6.10.250.2700">
    <property type="match status" value="1"/>
</dbReference>
<dbReference type="Proteomes" id="UP000478090">
    <property type="component" value="Unassembled WGS sequence"/>
</dbReference>
<gene>
    <name evidence="1" type="ORF">GTP27_21100</name>
</gene>
<dbReference type="EMBL" id="WWCM01000023">
    <property type="protein sequence ID" value="MYM41808.1"/>
    <property type="molecule type" value="Genomic_DNA"/>
</dbReference>
<organism evidence="1 2">
    <name type="scientific">Duganella qianjiadongensis</name>
    <dbReference type="NCBI Taxonomy" id="2692176"/>
    <lineage>
        <taxon>Bacteria</taxon>
        <taxon>Pseudomonadati</taxon>
        <taxon>Pseudomonadota</taxon>
        <taxon>Betaproteobacteria</taxon>
        <taxon>Burkholderiales</taxon>
        <taxon>Oxalobacteraceae</taxon>
        <taxon>Telluria group</taxon>
        <taxon>Duganella</taxon>
    </lineage>
</organism>
<sequence>MRNWLPEWPVLLACDQGAVMNMPIHFNTLEYARKLSEGGLPPDLAETHAQALAEVLHEATVTPGDLLLLKTDLLARIDILRNEMLAQIGALRTEMQTQIAALRTEMLAQIATLRSEMQSQIATLRSEMRTCQEFCVPGSRFVVN</sequence>
<dbReference type="RefSeq" id="WP_161041073.1">
    <property type="nucleotide sequence ID" value="NZ_WWCM01000023.1"/>
</dbReference>
<evidence type="ECO:0000313" key="2">
    <source>
        <dbReference type="Proteomes" id="UP000478090"/>
    </source>
</evidence>
<evidence type="ECO:0008006" key="3">
    <source>
        <dbReference type="Google" id="ProtNLM"/>
    </source>
</evidence>
<accession>A0ABW9VQV1</accession>
<name>A0ABW9VQV1_9BURK</name>
<comment type="caution">
    <text evidence="1">The sequence shown here is derived from an EMBL/GenBank/DDBJ whole genome shotgun (WGS) entry which is preliminary data.</text>
</comment>